<keyword evidence="6" id="KW-0902">Two-component regulatory system</keyword>
<evidence type="ECO:0000256" key="1">
    <source>
        <dbReference type="ARBA" id="ARBA00000085"/>
    </source>
</evidence>
<dbReference type="SUPFAM" id="SSF55785">
    <property type="entry name" value="PYP-like sensor domain (PAS domain)"/>
    <property type="match status" value="1"/>
</dbReference>
<dbReference type="Gene3D" id="3.30.565.10">
    <property type="entry name" value="Histidine kinase-like ATPase, C-terminal domain"/>
    <property type="match status" value="1"/>
</dbReference>
<keyword evidence="11" id="KW-1185">Reference proteome</keyword>
<keyword evidence="3" id="KW-0597">Phosphoprotein</keyword>
<comment type="catalytic activity">
    <reaction evidence="1">
        <text>ATP + protein L-histidine = ADP + protein N-phospho-L-histidine.</text>
        <dbReference type="EC" id="2.7.13.3"/>
    </reaction>
</comment>
<dbReference type="InterPro" id="IPR035965">
    <property type="entry name" value="PAS-like_dom_sf"/>
</dbReference>
<dbReference type="Gene3D" id="3.30.450.20">
    <property type="entry name" value="PAS domain"/>
    <property type="match status" value="1"/>
</dbReference>
<dbReference type="CDD" id="cd00082">
    <property type="entry name" value="HisKA"/>
    <property type="match status" value="1"/>
</dbReference>
<keyword evidence="7" id="KW-0175">Coiled coil</keyword>
<dbReference type="RefSeq" id="WP_007910093.1">
    <property type="nucleotide sequence ID" value="NZ_ADVG01000002.1"/>
</dbReference>
<dbReference type="Pfam" id="PF00512">
    <property type="entry name" value="HisKA"/>
    <property type="match status" value="1"/>
</dbReference>
<evidence type="ECO:0000256" key="2">
    <source>
        <dbReference type="ARBA" id="ARBA00012438"/>
    </source>
</evidence>
<evidence type="ECO:0000256" key="8">
    <source>
        <dbReference type="SAM" id="MobiDB-lite"/>
    </source>
</evidence>
<comment type="caution">
    <text evidence="10">The sequence shown here is derived from an EMBL/GenBank/DDBJ whole genome shotgun (WGS) entry which is preliminary data.</text>
</comment>
<dbReference type="InParanoid" id="D6TS11"/>
<dbReference type="InterPro" id="IPR003661">
    <property type="entry name" value="HisK_dim/P_dom"/>
</dbReference>
<dbReference type="InterPro" id="IPR003018">
    <property type="entry name" value="GAF"/>
</dbReference>
<protein>
    <recommendedName>
        <fullName evidence="2">histidine kinase</fullName>
        <ecNumber evidence="2">2.7.13.3</ecNumber>
    </recommendedName>
</protein>
<dbReference type="eggNOG" id="COG5002">
    <property type="taxonomic scope" value="Bacteria"/>
</dbReference>
<dbReference type="Pfam" id="PF02518">
    <property type="entry name" value="HATPase_c"/>
    <property type="match status" value="1"/>
</dbReference>
<dbReference type="InterPro" id="IPR036890">
    <property type="entry name" value="HATPase_C_sf"/>
</dbReference>
<dbReference type="SMART" id="SM00065">
    <property type="entry name" value="GAF"/>
    <property type="match status" value="2"/>
</dbReference>
<dbReference type="SUPFAM" id="SSF55781">
    <property type="entry name" value="GAF domain-like"/>
    <property type="match status" value="2"/>
</dbReference>
<dbReference type="OrthoDB" id="567946at2"/>
<keyword evidence="4" id="KW-0808">Transferase</keyword>
<feature type="compositionally biased region" description="Basic and acidic residues" evidence="8">
    <location>
        <begin position="31"/>
        <end position="45"/>
    </location>
</feature>
<sequence>MEHQPSKLFQRTTEQDTASQPLSALPGEEPAFSHKGPDGQRDSRGSQEPAEEERAHILHDMAQITAQSFQSSQEAMRVALEMLGRFLDCQTLFVARVNTYQDEETTCDGHRDAYTLKIMEARNQGTSRPATGAEGALNRTYCQTIWRTQRPLIVEDSTRNLYYQQLPTTEEYNIGSYIGVPLLYSDGRVYGTLCSQDPHPRPLVQQPEKLELMQIVARFLISHIEREELMEQLRAAKNTQAELMHKEQQARLEADRRVQEMEVIFEAMGDGVLVCDSNGRLQMNNIARHSLSVVSSCNDLHDLLERQRDRTIIWDEDGRPLAPEDIPIMRVLRGESLVGEKMVIIQRENVWGERRFLSVAGRPICDPQDQLNGGVLVFRDINEHYLLERRTHETLDALLMLAESLARLPENQSMFSADMPLSDQESSLRFTCQCLRQLISVIMHCQDVGILSLDPETATWSLLNEYGSTHEQGGPWWQDVRQTFATFQEIDTDRLCNNEIVIHDLPSREGVDTPLLVEAPMFLRNRLLGALVLISPQDDTPFMPIDDTLIKAVAKLTGLVYEREHLLLQQAEARAHALALQETNRRFNEFLSIASHELKGPLTGLKGNIQLAQRSLRTLKSQRMQEQEASSALLEKIQRHLERAEQQVHVQSRLASDLLDVSRIRAGTLELHRQPCDIGQVVREAVEDQRQVTGGRIITLKQPGEKLLIHGDAERLGQVINNYVTNAHKYSAIERPIEVAVTTEGPMVRVTVSDQGPGLTPDEQKRIWERFYRAKGITVMSGNGLGLGLGLHICKTIVEQHGGSIGLQSTPGQGSDFWFTLPLSEEPGRC</sequence>
<dbReference type="PANTHER" id="PTHR43547">
    <property type="entry name" value="TWO-COMPONENT HISTIDINE KINASE"/>
    <property type="match status" value="1"/>
</dbReference>
<dbReference type="eggNOG" id="COG2205">
    <property type="taxonomic scope" value="Bacteria"/>
</dbReference>
<dbReference type="PANTHER" id="PTHR43547:SF2">
    <property type="entry name" value="HYBRID SIGNAL TRANSDUCTION HISTIDINE KINASE C"/>
    <property type="match status" value="1"/>
</dbReference>
<dbReference type="SMART" id="SM00388">
    <property type="entry name" value="HisKA"/>
    <property type="match status" value="1"/>
</dbReference>
<dbReference type="AlphaFoldDB" id="D6TS11"/>
<evidence type="ECO:0000256" key="7">
    <source>
        <dbReference type="SAM" id="Coils"/>
    </source>
</evidence>
<dbReference type="InterPro" id="IPR004358">
    <property type="entry name" value="Sig_transdc_His_kin-like_C"/>
</dbReference>
<dbReference type="SUPFAM" id="SSF55874">
    <property type="entry name" value="ATPase domain of HSP90 chaperone/DNA topoisomerase II/histidine kinase"/>
    <property type="match status" value="1"/>
</dbReference>
<dbReference type="InterPro" id="IPR003594">
    <property type="entry name" value="HATPase_dom"/>
</dbReference>
<evidence type="ECO:0000256" key="6">
    <source>
        <dbReference type="ARBA" id="ARBA00023012"/>
    </source>
</evidence>
<proteinExistence type="predicted"/>
<accession>D6TS11</accession>
<dbReference type="Pfam" id="PF01590">
    <property type="entry name" value="GAF"/>
    <property type="match status" value="1"/>
</dbReference>
<feature type="compositionally biased region" description="Polar residues" evidence="8">
    <location>
        <begin position="7"/>
        <end position="22"/>
    </location>
</feature>
<dbReference type="Proteomes" id="UP000004508">
    <property type="component" value="Unassembled WGS sequence"/>
</dbReference>
<dbReference type="EMBL" id="ADVG01000002">
    <property type="protein sequence ID" value="EFH86084.1"/>
    <property type="molecule type" value="Genomic_DNA"/>
</dbReference>
<dbReference type="GO" id="GO:0000155">
    <property type="term" value="F:phosphorelay sensor kinase activity"/>
    <property type="evidence" value="ECO:0007669"/>
    <property type="project" value="InterPro"/>
</dbReference>
<dbReference type="SUPFAM" id="SSF47384">
    <property type="entry name" value="Homodimeric domain of signal transducing histidine kinase"/>
    <property type="match status" value="1"/>
</dbReference>
<dbReference type="Gene3D" id="3.30.450.40">
    <property type="match status" value="1"/>
</dbReference>
<dbReference type="InterPro" id="IPR036097">
    <property type="entry name" value="HisK_dim/P_sf"/>
</dbReference>
<gene>
    <name evidence="10" type="ORF">Krac_7353</name>
</gene>
<dbReference type="PROSITE" id="PS50109">
    <property type="entry name" value="HIS_KIN"/>
    <property type="match status" value="1"/>
</dbReference>
<dbReference type="FunFam" id="3.30.565.10:FF:000006">
    <property type="entry name" value="Sensor histidine kinase WalK"/>
    <property type="match status" value="1"/>
</dbReference>
<organism evidence="10 11">
    <name type="scientific">Ktedonobacter racemifer DSM 44963</name>
    <dbReference type="NCBI Taxonomy" id="485913"/>
    <lineage>
        <taxon>Bacteria</taxon>
        <taxon>Bacillati</taxon>
        <taxon>Chloroflexota</taxon>
        <taxon>Ktedonobacteria</taxon>
        <taxon>Ktedonobacterales</taxon>
        <taxon>Ktedonobacteraceae</taxon>
        <taxon>Ktedonobacter</taxon>
    </lineage>
</organism>
<dbReference type="CDD" id="cd00075">
    <property type="entry name" value="HATPase"/>
    <property type="match status" value="1"/>
</dbReference>
<keyword evidence="5 10" id="KW-0418">Kinase</keyword>
<evidence type="ECO:0000256" key="4">
    <source>
        <dbReference type="ARBA" id="ARBA00022679"/>
    </source>
</evidence>
<feature type="domain" description="Histidine kinase" evidence="9">
    <location>
        <begin position="593"/>
        <end position="825"/>
    </location>
</feature>
<evidence type="ECO:0000256" key="3">
    <source>
        <dbReference type="ARBA" id="ARBA00022553"/>
    </source>
</evidence>
<dbReference type="SMART" id="SM00387">
    <property type="entry name" value="HATPase_c"/>
    <property type="match status" value="1"/>
</dbReference>
<dbReference type="InterPro" id="IPR029016">
    <property type="entry name" value="GAF-like_dom_sf"/>
</dbReference>
<evidence type="ECO:0000256" key="5">
    <source>
        <dbReference type="ARBA" id="ARBA00022777"/>
    </source>
</evidence>
<feature type="region of interest" description="Disordered" evidence="8">
    <location>
        <begin position="1"/>
        <end position="53"/>
    </location>
</feature>
<reference evidence="10 11" key="1">
    <citation type="journal article" date="2011" name="Stand. Genomic Sci.">
        <title>Non-contiguous finished genome sequence and contextual data of the filamentous soil bacterium Ktedonobacter racemifer type strain (SOSP1-21).</title>
        <authorList>
            <person name="Chang Y.J."/>
            <person name="Land M."/>
            <person name="Hauser L."/>
            <person name="Chertkov O."/>
            <person name="Del Rio T.G."/>
            <person name="Nolan M."/>
            <person name="Copeland A."/>
            <person name="Tice H."/>
            <person name="Cheng J.F."/>
            <person name="Lucas S."/>
            <person name="Han C."/>
            <person name="Goodwin L."/>
            <person name="Pitluck S."/>
            <person name="Ivanova N."/>
            <person name="Ovchinikova G."/>
            <person name="Pati A."/>
            <person name="Chen A."/>
            <person name="Palaniappan K."/>
            <person name="Mavromatis K."/>
            <person name="Liolios K."/>
            <person name="Brettin T."/>
            <person name="Fiebig A."/>
            <person name="Rohde M."/>
            <person name="Abt B."/>
            <person name="Goker M."/>
            <person name="Detter J.C."/>
            <person name="Woyke T."/>
            <person name="Bristow J."/>
            <person name="Eisen J.A."/>
            <person name="Markowitz V."/>
            <person name="Hugenholtz P."/>
            <person name="Kyrpides N.C."/>
            <person name="Klenk H.P."/>
            <person name="Lapidus A."/>
        </authorList>
    </citation>
    <scope>NUCLEOTIDE SEQUENCE [LARGE SCALE GENOMIC DNA]</scope>
    <source>
        <strain evidence="11">DSM 44963</strain>
    </source>
</reference>
<dbReference type="PRINTS" id="PR00344">
    <property type="entry name" value="BCTRLSENSOR"/>
</dbReference>
<name>D6TS11_KTERA</name>
<feature type="coiled-coil region" evidence="7">
    <location>
        <begin position="609"/>
        <end position="654"/>
    </location>
</feature>
<dbReference type="Gene3D" id="1.10.287.130">
    <property type="match status" value="1"/>
</dbReference>
<dbReference type="EC" id="2.7.13.3" evidence="2"/>
<evidence type="ECO:0000313" key="11">
    <source>
        <dbReference type="Proteomes" id="UP000004508"/>
    </source>
</evidence>
<evidence type="ECO:0000259" key="9">
    <source>
        <dbReference type="PROSITE" id="PS50109"/>
    </source>
</evidence>
<evidence type="ECO:0000313" key="10">
    <source>
        <dbReference type="EMBL" id="EFH86084.1"/>
    </source>
</evidence>
<dbReference type="STRING" id="485913.Krac_7353"/>
<dbReference type="InterPro" id="IPR005467">
    <property type="entry name" value="His_kinase_dom"/>
</dbReference>